<protein>
    <submittedName>
        <fullName evidence="2">Jg7525 protein</fullName>
    </submittedName>
</protein>
<dbReference type="Proteomes" id="UP000838756">
    <property type="component" value="Unassembled WGS sequence"/>
</dbReference>
<accession>A0A8S4RFS7</accession>
<proteinExistence type="predicted"/>
<dbReference type="EMBL" id="CAKXAJ010025112">
    <property type="protein sequence ID" value="CAH2235116.1"/>
    <property type="molecule type" value="Genomic_DNA"/>
</dbReference>
<sequence>MWDFYPLKPPRWPSSAHNWEAPGSRKNAPVPPSYSASLWATASCCPTRFVLIDVKQQEPQPVRHDPMSQFKPPYDPKEQTLDERWAM</sequence>
<comment type="caution">
    <text evidence="2">The sequence shown here is derived from an EMBL/GenBank/DDBJ whole genome shotgun (WGS) entry which is preliminary data.</text>
</comment>
<evidence type="ECO:0000256" key="1">
    <source>
        <dbReference type="SAM" id="MobiDB-lite"/>
    </source>
</evidence>
<organism evidence="2 3">
    <name type="scientific">Pararge aegeria aegeria</name>
    <dbReference type="NCBI Taxonomy" id="348720"/>
    <lineage>
        <taxon>Eukaryota</taxon>
        <taxon>Metazoa</taxon>
        <taxon>Ecdysozoa</taxon>
        <taxon>Arthropoda</taxon>
        <taxon>Hexapoda</taxon>
        <taxon>Insecta</taxon>
        <taxon>Pterygota</taxon>
        <taxon>Neoptera</taxon>
        <taxon>Endopterygota</taxon>
        <taxon>Lepidoptera</taxon>
        <taxon>Glossata</taxon>
        <taxon>Ditrysia</taxon>
        <taxon>Papilionoidea</taxon>
        <taxon>Nymphalidae</taxon>
        <taxon>Satyrinae</taxon>
        <taxon>Satyrini</taxon>
        <taxon>Parargina</taxon>
        <taxon>Pararge</taxon>
    </lineage>
</organism>
<gene>
    <name evidence="2" type="primary">jg7525</name>
    <name evidence="2" type="ORF">PAEG_LOCUS12796</name>
</gene>
<keyword evidence="3" id="KW-1185">Reference proteome</keyword>
<dbReference type="AlphaFoldDB" id="A0A8S4RFS7"/>
<evidence type="ECO:0000313" key="3">
    <source>
        <dbReference type="Proteomes" id="UP000838756"/>
    </source>
</evidence>
<feature type="compositionally biased region" description="Basic and acidic residues" evidence="1">
    <location>
        <begin position="74"/>
        <end position="87"/>
    </location>
</feature>
<reference evidence="2" key="1">
    <citation type="submission" date="2022-03" db="EMBL/GenBank/DDBJ databases">
        <authorList>
            <person name="Lindestad O."/>
        </authorList>
    </citation>
    <scope>NUCLEOTIDE SEQUENCE</scope>
</reference>
<evidence type="ECO:0000313" key="2">
    <source>
        <dbReference type="EMBL" id="CAH2235116.1"/>
    </source>
</evidence>
<feature type="region of interest" description="Disordered" evidence="1">
    <location>
        <begin position="56"/>
        <end position="87"/>
    </location>
</feature>
<name>A0A8S4RFS7_9NEOP</name>